<evidence type="ECO:0000313" key="2">
    <source>
        <dbReference type="Proteomes" id="UP000018766"/>
    </source>
</evidence>
<reference evidence="1 2" key="1">
    <citation type="submission" date="2013-11" db="EMBL/GenBank/DDBJ databases">
        <title>Genomic analysis of Pelistega sp. HM-7.</title>
        <authorList>
            <person name="Kumbhare S.V."/>
            <person name="Shetty S.A."/>
            <person name="Sharma O."/>
            <person name="Dhotre D.P."/>
        </authorList>
    </citation>
    <scope>NUCLEOTIDE SEQUENCE [LARGE SCALE GENOMIC DNA]</scope>
    <source>
        <strain evidence="1 2">HM-7</strain>
    </source>
</reference>
<sequence length="45" mass="4611">MAVEEANAEEGGAVGSDVTVAAGDGGVELVEEGDGFFREVMMKSY</sequence>
<name>V8G1S2_9BURK</name>
<protein>
    <submittedName>
        <fullName evidence="1">Uncharacterized protein</fullName>
    </submittedName>
</protein>
<gene>
    <name evidence="1" type="ORF">V757_08455</name>
</gene>
<evidence type="ECO:0000313" key="1">
    <source>
        <dbReference type="EMBL" id="ETD69908.1"/>
    </source>
</evidence>
<proteinExistence type="predicted"/>
<keyword evidence="2" id="KW-1185">Reference proteome</keyword>
<organism evidence="1 2">
    <name type="scientific">Pelistega indica</name>
    <dbReference type="NCBI Taxonomy" id="1414851"/>
    <lineage>
        <taxon>Bacteria</taxon>
        <taxon>Pseudomonadati</taxon>
        <taxon>Pseudomonadota</taxon>
        <taxon>Betaproteobacteria</taxon>
        <taxon>Burkholderiales</taxon>
        <taxon>Alcaligenaceae</taxon>
        <taxon>Pelistega</taxon>
    </lineage>
</organism>
<accession>V8G1S2</accession>
<dbReference type="Proteomes" id="UP000018766">
    <property type="component" value="Unassembled WGS sequence"/>
</dbReference>
<dbReference type="AlphaFoldDB" id="V8G1S2"/>
<comment type="caution">
    <text evidence="1">The sequence shown here is derived from an EMBL/GenBank/DDBJ whole genome shotgun (WGS) entry which is preliminary data.</text>
</comment>
<dbReference type="EMBL" id="AYSV01000092">
    <property type="protein sequence ID" value="ETD69908.1"/>
    <property type="molecule type" value="Genomic_DNA"/>
</dbReference>